<feature type="region of interest" description="Disordered" evidence="1">
    <location>
        <begin position="16"/>
        <end position="122"/>
    </location>
</feature>
<name>A0A6V7Q1P7_ANACO</name>
<evidence type="ECO:0000256" key="1">
    <source>
        <dbReference type="SAM" id="MobiDB-lite"/>
    </source>
</evidence>
<gene>
    <name evidence="2" type="ORF">CB5_LOCUS20119</name>
</gene>
<protein>
    <submittedName>
        <fullName evidence="2">Uncharacterized protein</fullName>
    </submittedName>
</protein>
<dbReference type="AlphaFoldDB" id="A0A6V7Q1P7"/>
<dbReference type="EMBL" id="LR862131">
    <property type="protein sequence ID" value="CAD1836908.1"/>
    <property type="molecule type" value="Genomic_DNA"/>
</dbReference>
<proteinExistence type="predicted"/>
<feature type="compositionally biased region" description="Low complexity" evidence="1">
    <location>
        <begin position="83"/>
        <end position="100"/>
    </location>
</feature>
<organism evidence="2">
    <name type="scientific">Ananas comosus var. bracteatus</name>
    <name type="common">red pineapple</name>
    <dbReference type="NCBI Taxonomy" id="296719"/>
    <lineage>
        <taxon>Eukaryota</taxon>
        <taxon>Viridiplantae</taxon>
        <taxon>Streptophyta</taxon>
        <taxon>Embryophyta</taxon>
        <taxon>Tracheophyta</taxon>
        <taxon>Spermatophyta</taxon>
        <taxon>Magnoliopsida</taxon>
        <taxon>Liliopsida</taxon>
        <taxon>Poales</taxon>
        <taxon>Bromeliaceae</taxon>
        <taxon>Bromelioideae</taxon>
        <taxon>Ananas</taxon>
    </lineage>
</organism>
<feature type="compositionally biased region" description="Pro residues" evidence="1">
    <location>
        <begin position="47"/>
        <end position="57"/>
    </location>
</feature>
<evidence type="ECO:0000313" key="2">
    <source>
        <dbReference type="EMBL" id="CAD1836908.1"/>
    </source>
</evidence>
<reference evidence="2" key="1">
    <citation type="submission" date="2020-07" db="EMBL/GenBank/DDBJ databases">
        <authorList>
            <person name="Lin J."/>
        </authorList>
    </citation>
    <scope>NUCLEOTIDE SEQUENCE</scope>
</reference>
<accession>A0A6V7Q1P7</accession>
<sequence>MALALRLRRSFSLLKPRLLSPISTSSPQSRLPAPSPLSLVSKTLPLDPNPSPEPSPSTPRRISPIADPTMAAAAEEESKRGRSPPTRSSSRVVTTTTGSSPWSSLRIPSPLPRRWSRPTSKP</sequence>